<dbReference type="HOGENOM" id="CLU_093444_0_0_5"/>
<name>A7HV76_PARL1</name>
<dbReference type="Proteomes" id="UP000006377">
    <property type="component" value="Chromosome"/>
</dbReference>
<proteinExistence type="predicted"/>
<dbReference type="PANTHER" id="PTHR41795:SF1">
    <property type="entry name" value="EXOPOLYSACCHARIDE SYNTHESIS PROTEIN"/>
    <property type="match status" value="1"/>
</dbReference>
<dbReference type="InterPro" id="IPR010331">
    <property type="entry name" value="ExoD"/>
</dbReference>
<evidence type="ECO:0000313" key="3">
    <source>
        <dbReference type="EMBL" id="ABS63809.1"/>
    </source>
</evidence>
<feature type="region of interest" description="Disordered" evidence="1">
    <location>
        <begin position="1"/>
        <end position="26"/>
    </location>
</feature>
<reference evidence="3 4" key="1">
    <citation type="journal article" date="2011" name="Stand. Genomic Sci.">
        <title>Complete genome sequence of Parvibaculum lavamentivorans type strain (DS-1(T)).</title>
        <authorList>
            <person name="Schleheck D."/>
            <person name="Weiss M."/>
            <person name="Pitluck S."/>
            <person name="Bruce D."/>
            <person name="Land M.L."/>
            <person name="Han S."/>
            <person name="Saunders E."/>
            <person name="Tapia R."/>
            <person name="Detter C."/>
            <person name="Brettin T."/>
            <person name="Han J."/>
            <person name="Woyke T."/>
            <person name="Goodwin L."/>
            <person name="Pennacchio L."/>
            <person name="Nolan M."/>
            <person name="Cook A.M."/>
            <person name="Kjelleberg S."/>
            <person name="Thomas T."/>
        </authorList>
    </citation>
    <scope>NUCLEOTIDE SEQUENCE [LARGE SCALE GENOMIC DNA]</scope>
    <source>
        <strain evidence="4">DS-1 / DSM 13023 / NCIMB 13966</strain>
    </source>
</reference>
<organism evidence="3 4">
    <name type="scientific">Parvibaculum lavamentivorans (strain DS-1 / DSM 13023 / NCIMB 13966)</name>
    <dbReference type="NCBI Taxonomy" id="402881"/>
    <lineage>
        <taxon>Bacteria</taxon>
        <taxon>Pseudomonadati</taxon>
        <taxon>Pseudomonadota</taxon>
        <taxon>Alphaproteobacteria</taxon>
        <taxon>Hyphomicrobiales</taxon>
        <taxon>Parvibaculaceae</taxon>
        <taxon>Parvibaculum</taxon>
    </lineage>
</organism>
<dbReference type="PANTHER" id="PTHR41795">
    <property type="entry name" value="EXOPOLYSACCHARIDE SYNTHESIS PROTEIN"/>
    <property type="match status" value="1"/>
</dbReference>
<dbReference type="STRING" id="402881.Plav_2195"/>
<evidence type="ECO:0000256" key="2">
    <source>
        <dbReference type="SAM" id="Phobius"/>
    </source>
</evidence>
<keyword evidence="2" id="KW-0812">Transmembrane</keyword>
<feature type="transmembrane region" description="Helical" evidence="2">
    <location>
        <begin position="133"/>
        <end position="159"/>
    </location>
</feature>
<keyword evidence="2" id="KW-0472">Membrane</keyword>
<accession>A7HV76</accession>
<dbReference type="RefSeq" id="WP_012111114.1">
    <property type="nucleotide sequence ID" value="NC_009719.1"/>
</dbReference>
<dbReference type="EMBL" id="CP000774">
    <property type="protein sequence ID" value="ABS63809.1"/>
    <property type="molecule type" value="Genomic_DNA"/>
</dbReference>
<dbReference type="KEGG" id="pla:Plav_2195"/>
<sequence>MTMKKRRSGALRGLAQVGTRKKPDGSSFGDVLESLGDRSFGWGFMLVGFMNMLPLPPGTNMVLGLPILFFAVQMIFGMKALWLPGFITNRVIARKRWRAGALTALPLARPLSRLTRVRLLSVFQGKAERPLGLLLLVTGIVLCLPIPLTGWLPAISLFVTGVGLVEHDGAIVGLGIVIAIAAIAVAVAMVFAIYFGISYAAQ</sequence>
<dbReference type="Pfam" id="PF06055">
    <property type="entry name" value="ExoD"/>
    <property type="match status" value="1"/>
</dbReference>
<feature type="transmembrane region" description="Helical" evidence="2">
    <location>
        <begin position="67"/>
        <end position="88"/>
    </location>
</feature>
<gene>
    <name evidence="3" type="ordered locus">Plav_2195</name>
</gene>
<evidence type="ECO:0000256" key="1">
    <source>
        <dbReference type="SAM" id="MobiDB-lite"/>
    </source>
</evidence>
<keyword evidence="2" id="KW-1133">Transmembrane helix</keyword>
<feature type="transmembrane region" description="Helical" evidence="2">
    <location>
        <begin position="171"/>
        <end position="197"/>
    </location>
</feature>
<feature type="transmembrane region" description="Helical" evidence="2">
    <location>
        <begin position="39"/>
        <end position="55"/>
    </location>
</feature>
<keyword evidence="4" id="KW-1185">Reference proteome</keyword>
<evidence type="ECO:0000313" key="4">
    <source>
        <dbReference type="Proteomes" id="UP000006377"/>
    </source>
</evidence>
<protein>
    <submittedName>
        <fullName evidence="3">Exopolysaccharide synthesis ExoD</fullName>
    </submittedName>
</protein>
<dbReference type="eggNOG" id="COG3932">
    <property type="taxonomic scope" value="Bacteria"/>
</dbReference>
<dbReference type="OrthoDB" id="8550083at2"/>
<dbReference type="AlphaFoldDB" id="A7HV76"/>
<dbReference type="PIRSF" id="PIRSF033239">
    <property type="entry name" value="ExoD"/>
    <property type="match status" value="1"/>
</dbReference>